<accession>A0AAD9APC3</accession>
<evidence type="ECO:0000313" key="2">
    <source>
        <dbReference type="Proteomes" id="UP001243330"/>
    </source>
</evidence>
<dbReference type="AlphaFoldDB" id="A0AAD9APC3"/>
<name>A0AAD9APC3_9PEZI</name>
<dbReference type="EMBL" id="JAQOWY010000147">
    <property type="protein sequence ID" value="KAK1849319.1"/>
    <property type="molecule type" value="Genomic_DNA"/>
</dbReference>
<reference evidence="1" key="1">
    <citation type="submission" date="2023-01" db="EMBL/GenBank/DDBJ databases">
        <title>Colletotrichum chrysophilum M932 genome sequence.</title>
        <authorList>
            <person name="Baroncelli R."/>
        </authorList>
    </citation>
    <scope>NUCLEOTIDE SEQUENCE</scope>
    <source>
        <strain evidence="1">M932</strain>
    </source>
</reference>
<proteinExistence type="predicted"/>
<sequence>MAEVAGILGTTAGLISQGIQVYGAISKYLEAVKGIQRELDSARRLGDNLKRCIDAISVATSKPSFRNLASRDPLDATLASCQSELVALEALVMRLQGPSAPISTISGRFREKGRKLAFPFHRETMIELEKRLGSAIVVLQTAMQAFGLFIGMDVECAVTSQQALWLIHSVQALHVSPVPNFNANGFAS</sequence>
<gene>
    <name evidence="1" type="ORF">CCHR01_08074</name>
</gene>
<dbReference type="Proteomes" id="UP001243330">
    <property type="component" value="Unassembled WGS sequence"/>
</dbReference>
<evidence type="ECO:0000313" key="1">
    <source>
        <dbReference type="EMBL" id="KAK1849319.1"/>
    </source>
</evidence>
<comment type="caution">
    <text evidence="1">The sequence shown here is derived from an EMBL/GenBank/DDBJ whole genome shotgun (WGS) entry which is preliminary data.</text>
</comment>
<keyword evidence="2" id="KW-1185">Reference proteome</keyword>
<protein>
    <recommendedName>
        <fullName evidence="3">Fungal N-terminal domain-containing protein</fullName>
    </recommendedName>
</protein>
<organism evidence="1 2">
    <name type="scientific">Colletotrichum chrysophilum</name>
    <dbReference type="NCBI Taxonomy" id="1836956"/>
    <lineage>
        <taxon>Eukaryota</taxon>
        <taxon>Fungi</taxon>
        <taxon>Dikarya</taxon>
        <taxon>Ascomycota</taxon>
        <taxon>Pezizomycotina</taxon>
        <taxon>Sordariomycetes</taxon>
        <taxon>Hypocreomycetidae</taxon>
        <taxon>Glomerellales</taxon>
        <taxon>Glomerellaceae</taxon>
        <taxon>Colletotrichum</taxon>
        <taxon>Colletotrichum gloeosporioides species complex</taxon>
    </lineage>
</organism>
<evidence type="ECO:0008006" key="3">
    <source>
        <dbReference type="Google" id="ProtNLM"/>
    </source>
</evidence>